<dbReference type="GO" id="GO:0016705">
    <property type="term" value="F:oxidoreductase activity, acting on paired donors, with incorporation or reduction of molecular oxygen"/>
    <property type="evidence" value="ECO:0007669"/>
    <property type="project" value="UniProtKB-ARBA"/>
</dbReference>
<accession>A0A5N8XJ27</accession>
<proteinExistence type="predicted"/>
<dbReference type="GO" id="GO:0004497">
    <property type="term" value="F:monooxygenase activity"/>
    <property type="evidence" value="ECO:0007669"/>
    <property type="project" value="UniProtKB-ARBA"/>
</dbReference>
<dbReference type="Pfam" id="PF00355">
    <property type="entry name" value="Rieske"/>
    <property type="match status" value="1"/>
</dbReference>
<dbReference type="CDD" id="cd00680">
    <property type="entry name" value="RHO_alpha_C"/>
    <property type="match status" value="1"/>
</dbReference>
<dbReference type="PANTHER" id="PTHR43756:SF5">
    <property type="entry name" value="CHOLINE MONOOXYGENASE, CHLOROPLASTIC"/>
    <property type="match status" value="1"/>
</dbReference>
<protein>
    <submittedName>
        <fullName evidence="9">Aromatic ring-hydroxylating dioxygenase subunit alpha</fullName>
    </submittedName>
</protein>
<dbReference type="GO" id="GO:0005506">
    <property type="term" value="F:iron ion binding"/>
    <property type="evidence" value="ECO:0007669"/>
    <property type="project" value="InterPro"/>
</dbReference>
<dbReference type="InterPro" id="IPR036922">
    <property type="entry name" value="Rieske_2Fe-2S_sf"/>
</dbReference>
<dbReference type="GO" id="GO:0051537">
    <property type="term" value="F:2 iron, 2 sulfur cluster binding"/>
    <property type="evidence" value="ECO:0007669"/>
    <property type="project" value="UniProtKB-KW"/>
</dbReference>
<evidence type="ECO:0000313" key="9">
    <source>
        <dbReference type="EMBL" id="MPY59096.1"/>
    </source>
</evidence>
<keyword evidence="3" id="KW-0479">Metal-binding</keyword>
<dbReference type="SUPFAM" id="SSF50022">
    <property type="entry name" value="ISP domain"/>
    <property type="match status" value="1"/>
</dbReference>
<evidence type="ECO:0000256" key="4">
    <source>
        <dbReference type="ARBA" id="ARBA00023002"/>
    </source>
</evidence>
<keyword evidence="6" id="KW-0411">Iron-sulfur</keyword>
<dbReference type="GO" id="GO:0051213">
    <property type="term" value="F:dioxygenase activity"/>
    <property type="evidence" value="ECO:0007669"/>
    <property type="project" value="UniProtKB-KW"/>
</dbReference>
<dbReference type="Gene3D" id="3.90.380.10">
    <property type="entry name" value="Naphthalene 1,2-dioxygenase Alpha Subunit, Chain A, domain 1"/>
    <property type="match status" value="1"/>
</dbReference>
<organism evidence="9 10">
    <name type="scientific">Streptomyces spongiae</name>
    <dbReference type="NCBI Taxonomy" id="565072"/>
    <lineage>
        <taxon>Bacteria</taxon>
        <taxon>Bacillati</taxon>
        <taxon>Actinomycetota</taxon>
        <taxon>Actinomycetes</taxon>
        <taxon>Kitasatosporales</taxon>
        <taxon>Streptomycetaceae</taxon>
        <taxon>Streptomyces</taxon>
    </lineage>
</organism>
<comment type="caution">
    <text evidence="9">The sequence shown here is derived from an EMBL/GenBank/DDBJ whole genome shotgun (WGS) entry which is preliminary data.</text>
</comment>
<evidence type="ECO:0000313" key="10">
    <source>
        <dbReference type="Proteomes" id="UP000400924"/>
    </source>
</evidence>
<evidence type="ECO:0000256" key="5">
    <source>
        <dbReference type="ARBA" id="ARBA00023004"/>
    </source>
</evidence>
<dbReference type="OrthoDB" id="5243643at2"/>
<keyword evidence="4" id="KW-0560">Oxidoreductase</keyword>
<dbReference type="InterPro" id="IPR017941">
    <property type="entry name" value="Rieske_2Fe-2S"/>
</dbReference>
<evidence type="ECO:0000256" key="1">
    <source>
        <dbReference type="ARBA" id="ARBA00001962"/>
    </source>
</evidence>
<evidence type="ECO:0000256" key="6">
    <source>
        <dbReference type="ARBA" id="ARBA00023014"/>
    </source>
</evidence>
<name>A0A5N8XJ27_9ACTN</name>
<dbReference type="RefSeq" id="WP_152772608.1">
    <property type="nucleotide sequence ID" value="NZ_VJZC01000119.1"/>
</dbReference>
<dbReference type="Gene3D" id="2.102.10.10">
    <property type="entry name" value="Rieske [2Fe-2S] iron-sulphur domain"/>
    <property type="match status" value="1"/>
</dbReference>
<dbReference type="PRINTS" id="PR00090">
    <property type="entry name" value="RNGDIOXGNASE"/>
</dbReference>
<feature type="domain" description="Rieske" evidence="8">
    <location>
        <begin position="53"/>
        <end position="167"/>
    </location>
</feature>
<evidence type="ECO:0000256" key="3">
    <source>
        <dbReference type="ARBA" id="ARBA00022723"/>
    </source>
</evidence>
<feature type="region of interest" description="Disordered" evidence="7">
    <location>
        <begin position="1"/>
        <end position="24"/>
    </location>
</feature>
<sequence length="410" mass="46170">MSEAAVSPASPLTGGTPSPPNPFAGLRDVVSVKDKLTQEYHDAVVEKVFRPSWFLVGNVNDLPKPGSYYVLDVPTFNISVLVQRGRDGEVRAFHNVCRHRGKKVIPTDCGFAEGTSSAHTCWLHGWSYTGDGKLRSVPDEKQFRSVDKSRLGLVPIRVEVRSGLIYANFSDNPEPLDDWLGELAEGFDGYYSEMEKVSCWSIDVRANWNIAMDAFSEGYHTVFLHRRTQPKLAGKSNPMRHKPVVDMYDRHIRSSNPSNPDYVSPPVEGALYGLGYKQTPAVETDFSMLPPAVNRTRYHPWFFDIVWQFPNVAVLNGSHWYSTVTVWPIDRNHSRVVFDVYGRKARHAGDRLAQAYSRALQYTVSREDLAAMEDVQRGLESGAISDLYLSLQEFALQHRYGLVDELIGAK</sequence>
<dbReference type="EMBL" id="VJZC01000119">
    <property type="protein sequence ID" value="MPY59096.1"/>
    <property type="molecule type" value="Genomic_DNA"/>
</dbReference>
<gene>
    <name evidence="9" type="ORF">FNH08_18555</name>
</gene>
<dbReference type="Proteomes" id="UP000400924">
    <property type="component" value="Unassembled WGS sequence"/>
</dbReference>
<comment type="cofactor">
    <cofactor evidence="1">
        <name>Fe cation</name>
        <dbReference type="ChEBI" id="CHEBI:24875"/>
    </cofactor>
</comment>
<dbReference type="InterPro" id="IPR001663">
    <property type="entry name" value="Rng_hydr_dOase-A"/>
</dbReference>
<dbReference type="InterPro" id="IPR015879">
    <property type="entry name" value="Ring_hydroxy_dOase_asu_C_dom"/>
</dbReference>
<evidence type="ECO:0000256" key="2">
    <source>
        <dbReference type="ARBA" id="ARBA00022714"/>
    </source>
</evidence>
<keyword evidence="2" id="KW-0001">2Fe-2S</keyword>
<reference evidence="9 10" key="1">
    <citation type="submission" date="2019-07" db="EMBL/GenBank/DDBJ databases">
        <title>New species of Amycolatopsis and Streptomyces.</title>
        <authorList>
            <person name="Duangmal K."/>
            <person name="Teo W.F.A."/>
            <person name="Lipun K."/>
        </authorList>
    </citation>
    <scope>NUCLEOTIDE SEQUENCE [LARGE SCALE GENOMIC DNA]</scope>
    <source>
        <strain evidence="9 10">NBRC 106415</strain>
    </source>
</reference>
<dbReference type="AlphaFoldDB" id="A0A5N8XJ27"/>
<dbReference type="PROSITE" id="PS51296">
    <property type="entry name" value="RIESKE"/>
    <property type="match status" value="1"/>
</dbReference>
<evidence type="ECO:0000256" key="7">
    <source>
        <dbReference type="SAM" id="MobiDB-lite"/>
    </source>
</evidence>
<dbReference type="SUPFAM" id="SSF55961">
    <property type="entry name" value="Bet v1-like"/>
    <property type="match status" value="1"/>
</dbReference>
<dbReference type="CDD" id="cd03469">
    <property type="entry name" value="Rieske_RO_Alpha_N"/>
    <property type="match status" value="1"/>
</dbReference>
<dbReference type="PANTHER" id="PTHR43756">
    <property type="entry name" value="CHOLINE MONOOXYGENASE, CHLOROPLASTIC"/>
    <property type="match status" value="1"/>
</dbReference>
<keyword evidence="10" id="KW-1185">Reference proteome</keyword>
<keyword evidence="5" id="KW-0408">Iron</keyword>
<evidence type="ECO:0000259" key="8">
    <source>
        <dbReference type="PROSITE" id="PS51296"/>
    </source>
</evidence>
<dbReference type="Pfam" id="PF00848">
    <property type="entry name" value="Ring_hydroxyl_A"/>
    <property type="match status" value="1"/>
</dbReference>
<keyword evidence="9" id="KW-0223">Dioxygenase</keyword>